<evidence type="ECO:0000256" key="6">
    <source>
        <dbReference type="ARBA" id="ARBA00022827"/>
    </source>
</evidence>
<dbReference type="EC" id="2.7.1.180" evidence="1 10"/>
<evidence type="ECO:0000256" key="9">
    <source>
        <dbReference type="ARBA" id="ARBA00048540"/>
    </source>
</evidence>
<name>V5WNH7_9SPIO</name>
<evidence type="ECO:0000313" key="13">
    <source>
        <dbReference type="Proteomes" id="UP000018680"/>
    </source>
</evidence>
<comment type="cofactor">
    <cofactor evidence="11">
        <name>Mg(2+)</name>
        <dbReference type="ChEBI" id="CHEBI:18420"/>
    </cofactor>
    <cofactor evidence="11">
        <name>Mn(2+)</name>
        <dbReference type="ChEBI" id="CHEBI:29035"/>
    </cofactor>
    <text evidence="11">Magnesium. Can also use manganese.</text>
</comment>
<evidence type="ECO:0000313" key="12">
    <source>
        <dbReference type="EMBL" id="AHC16809.1"/>
    </source>
</evidence>
<keyword evidence="5 10" id="KW-0479">Metal-binding</keyword>
<dbReference type="InterPro" id="IPR003374">
    <property type="entry name" value="ApbE-like_sf"/>
</dbReference>
<dbReference type="Proteomes" id="UP000018680">
    <property type="component" value="Chromosome"/>
</dbReference>
<dbReference type="SUPFAM" id="SSF143631">
    <property type="entry name" value="ApbE-like"/>
    <property type="match status" value="1"/>
</dbReference>
<evidence type="ECO:0000256" key="11">
    <source>
        <dbReference type="PIRSR" id="PIRSR006268-2"/>
    </source>
</evidence>
<protein>
    <recommendedName>
        <fullName evidence="2 10">FAD:protein FMN transferase</fullName>
        <ecNumber evidence="1 10">2.7.1.180</ecNumber>
    </recommendedName>
    <alternativeName>
        <fullName evidence="8 10">Flavin transferase</fullName>
    </alternativeName>
</protein>
<keyword evidence="3 10" id="KW-0285">Flavoprotein</keyword>
<dbReference type="InterPro" id="IPR024932">
    <property type="entry name" value="ApbE"/>
</dbReference>
<dbReference type="PANTHER" id="PTHR30040:SF2">
    <property type="entry name" value="FAD:PROTEIN FMN TRANSFERASE"/>
    <property type="match status" value="1"/>
</dbReference>
<keyword evidence="4 10" id="KW-0808">Transferase</keyword>
<evidence type="ECO:0000256" key="4">
    <source>
        <dbReference type="ARBA" id="ARBA00022679"/>
    </source>
</evidence>
<gene>
    <name evidence="12" type="ORF">L21SP2_3473</name>
</gene>
<dbReference type="STRING" id="1307761.L21SP2_3473"/>
<evidence type="ECO:0000256" key="5">
    <source>
        <dbReference type="ARBA" id="ARBA00022723"/>
    </source>
</evidence>
<evidence type="ECO:0000256" key="2">
    <source>
        <dbReference type="ARBA" id="ARBA00016337"/>
    </source>
</evidence>
<evidence type="ECO:0000256" key="8">
    <source>
        <dbReference type="ARBA" id="ARBA00031306"/>
    </source>
</evidence>
<organism evidence="12 13">
    <name type="scientific">Salinispira pacifica</name>
    <dbReference type="NCBI Taxonomy" id="1307761"/>
    <lineage>
        <taxon>Bacteria</taxon>
        <taxon>Pseudomonadati</taxon>
        <taxon>Spirochaetota</taxon>
        <taxon>Spirochaetia</taxon>
        <taxon>Spirochaetales</taxon>
        <taxon>Spirochaetaceae</taxon>
        <taxon>Salinispira</taxon>
    </lineage>
</organism>
<proteinExistence type="inferred from homology"/>
<dbReference type="PATRIC" id="fig|1307761.3.peg.3462"/>
<keyword evidence="13" id="KW-1185">Reference proteome</keyword>
<evidence type="ECO:0000256" key="1">
    <source>
        <dbReference type="ARBA" id="ARBA00011955"/>
    </source>
</evidence>
<comment type="similarity">
    <text evidence="10">Belongs to the ApbE family.</text>
</comment>
<keyword evidence="7 10" id="KW-0460">Magnesium</keyword>
<evidence type="ECO:0000256" key="10">
    <source>
        <dbReference type="PIRNR" id="PIRNR006268"/>
    </source>
</evidence>
<dbReference type="eggNOG" id="COG1477">
    <property type="taxonomic scope" value="Bacteria"/>
</dbReference>
<dbReference type="PIRSF" id="PIRSF006268">
    <property type="entry name" value="ApbE"/>
    <property type="match status" value="1"/>
</dbReference>
<dbReference type="HOGENOM" id="CLU_044403_1_0_12"/>
<dbReference type="GO" id="GO:0016740">
    <property type="term" value="F:transferase activity"/>
    <property type="evidence" value="ECO:0007669"/>
    <property type="project" value="UniProtKB-UniRule"/>
</dbReference>
<dbReference type="KEGG" id="slr:L21SP2_3473"/>
<evidence type="ECO:0000256" key="7">
    <source>
        <dbReference type="ARBA" id="ARBA00022842"/>
    </source>
</evidence>
<dbReference type="PANTHER" id="PTHR30040">
    <property type="entry name" value="THIAMINE BIOSYNTHESIS LIPOPROTEIN APBE"/>
    <property type="match status" value="1"/>
</dbReference>
<sequence length="322" mass="35763">MRRTIQSLGTIITVTIYDDPKDEYFSESFRIVRKIHDLMSLEVEESDLNRLNRAAGSGRPIAIDPWTYEVLEEAIHMAEVSDSAFTPAIEPLVSLWDIGGPDQQVPDENQVAPLLPLLDYEQIRLYEPEDPSSNSPRAELLTPGMGVDLGGIAKGYAADLVSNYLKKEGVKHAILDFGGNIMTIGRKTADRPWIIGLQRPDMQRGVYLGTLPADDLSIVTSGVYERFFIEDDVRYHHLLDSRDGFPADNRLEGVVIVSDVSMTADGYSTAVFVKGLEQGKELVESRNEIEAIFITGDLQVIVSPGLVDQFTLIDDSFSLGEW</sequence>
<accession>V5WNH7</accession>
<keyword evidence="6 10" id="KW-0274">FAD</keyword>
<evidence type="ECO:0000256" key="3">
    <source>
        <dbReference type="ARBA" id="ARBA00022630"/>
    </source>
</evidence>
<dbReference type="GO" id="GO:0046872">
    <property type="term" value="F:metal ion binding"/>
    <property type="evidence" value="ECO:0007669"/>
    <property type="project" value="UniProtKB-UniRule"/>
</dbReference>
<comment type="catalytic activity">
    <reaction evidence="9 10">
        <text>L-threonyl-[protein] + FAD = FMN-L-threonyl-[protein] + AMP + H(+)</text>
        <dbReference type="Rhea" id="RHEA:36847"/>
        <dbReference type="Rhea" id="RHEA-COMP:11060"/>
        <dbReference type="Rhea" id="RHEA-COMP:11061"/>
        <dbReference type="ChEBI" id="CHEBI:15378"/>
        <dbReference type="ChEBI" id="CHEBI:30013"/>
        <dbReference type="ChEBI" id="CHEBI:57692"/>
        <dbReference type="ChEBI" id="CHEBI:74257"/>
        <dbReference type="ChEBI" id="CHEBI:456215"/>
        <dbReference type="EC" id="2.7.1.180"/>
    </reaction>
</comment>
<feature type="binding site" evidence="11">
    <location>
        <position position="265"/>
    </location>
    <ligand>
        <name>Mg(2+)</name>
        <dbReference type="ChEBI" id="CHEBI:18420"/>
    </ligand>
</feature>
<dbReference type="AlphaFoldDB" id="V5WNH7"/>
<dbReference type="EMBL" id="CP006939">
    <property type="protein sequence ID" value="AHC16809.1"/>
    <property type="molecule type" value="Genomic_DNA"/>
</dbReference>
<reference evidence="12 13" key="1">
    <citation type="journal article" date="2015" name="Stand. Genomic Sci.">
        <title>Complete genome sequence and description of Salinispira pacifica gen. nov., sp. nov., a novel spirochaete isolated form a hypersaline microbial mat.</title>
        <authorList>
            <person name="Ben Hania W."/>
            <person name="Joseph M."/>
            <person name="Schumann P."/>
            <person name="Bunk B."/>
            <person name="Fiebig A."/>
            <person name="Sproer C."/>
            <person name="Klenk H.P."/>
            <person name="Fardeau M.L."/>
            <person name="Spring S."/>
        </authorList>
    </citation>
    <scope>NUCLEOTIDE SEQUENCE [LARGE SCALE GENOMIC DNA]</scope>
    <source>
        <strain evidence="12 13">L21-RPul-D2</strain>
    </source>
</reference>
<dbReference type="Pfam" id="PF02424">
    <property type="entry name" value="ApbE"/>
    <property type="match status" value="1"/>
</dbReference>
<feature type="binding site" evidence="11">
    <location>
        <position position="269"/>
    </location>
    <ligand>
        <name>Mg(2+)</name>
        <dbReference type="ChEBI" id="CHEBI:18420"/>
    </ligand>
</feature>
<feature type="binding site" evidence="11">
    <location>
        <position position="151"/>
    </location>
    <ligand>
        <name>Mg(2+)</name>
        <dbReference type="ChEBI" id="CHEBI:18420"/>
    </ligand>
</feature>
<dbReference type="Gene3D" id="3.10.520.10">
    <property type="entry name" value="ApbE-like domains"/>
    <property type="match status" value="1"/>
</dbReference>
<keyword evidence="12" id="KW-0449">Lipoprotein</keyword>